<protein>
    <submittedName>
        <fullName evidence="3">M23 family metallopeptidase</fullName>
    </submittedName>
</protein>
<dbReference type="InterPro" id="IPR016047">
    <property type="entry name" value="M23ase_b-sheet_dom"/>
</dbReference>
<evidence type="ECO:0000313" key="4">
    <source>
        <dbReference type="Proteomes" id="UP001200110"/>
    </source>
</evidence>
<feature type="domain" description="M23ase beta-sheet core" evidence="2">
    <location>
        <begin position="130"/>
        <end position="225"/>
    </location>
</feature>
<dbReference type="RefSeq" id="WP_236996380.1">
    <property type="nucleotide sequence ID" value="NZ_JAKKOR010000001.1"/>
</dbReference>
<evidence type="ECO:0000313" key="3">
    <source>
        <dbReference type="EMBL" id="MCF8587157.1"/>
    </source>
</evidence>
<evidence type="ECO:0000256" key="1">
    <source>
        <dbReference type="SAM" id="MobiDB-lite"/>
    </source>
</evidence>
<gene>
    <name evidence="3" type="ORF">L5G33_01590</name>
</gene>
<accession>A0ABS9INM4</accession>
<dbReference type="Proteomes" id="UP001200110">
    <property type="component" value="Unassembled WGS sequence"/>
</dbReference>
<dbReference type="PANTHER" id="PTHR21666">
    <property type="entry name" value="PEPTIDASE-RELATED"/>
    <property type="match status" value="1"/>
</dbReference>
<proteinExistence type="predicted"/>
<dbReference type="Gene3D" id="2.70.70.10">
    <property type="entry name" value="Glucose Permease (Domain IIA)"/>
    <property type="match status" value="1"/>
</dbReference>
<keyword evidence="4" id="KW-1185">Reference proteome</keyword>
<evidence type="ECO:0000259" key="2">
    <source>
        <dbReference type="Pfam" id="PF01551"/>
    </source>
</evidence>
<organism evidence="3 4">
    <name type="scientific">Gordonia liuliyuniae</name>
    <dbReference type="NCBI Taxonomy" id="2911517"/>
    <lineage>
        <taxon>Bacteria</taxon>
        <taxon>Bacillati</taxon>
        <taxon>Actinomycetota</taxon>
        <taxon>Actinomycetes</taxon>
        <taxon>Mycobacteriales</taxon>
        <taxon>Gordoniaceae</taxon>
        <taxon>Gordonia</taxon>
    </lineage>
</organism>
<dbReference type="EMBL" id="JAKKOR010000001">
    <property type="protein sequence ID" value="MCF8587157.1"/>
    <property type="molecule type" value="Genomic_DNA"/>
</dbReference>
<feature type="region of interest" description="Disordered" evidence="1">
    <location>
        <begin position="1"/>
        <end position="32"/>
    </location>
</feature>
<reference evidence="3 4" key="1">
    <citation type="submission" date="2022-01" db="EMBL/GenBank/DDBJ databases">
        <authorList>
            <person name="Huang Y."/>
        </authorList>
    </citation>
    <scope>NUCLEOTIDE SEQUENCE [LARGE SCALE GENOMIC DNA]</scope>
    <source>
        <strain evidence="3 4">HY366</strain>
    </source>
</reference>
<dbReference type="SUPFAM" id="SSF51261">
    <property type="entry name" value="Duplicated hybrid motif"/>
    <property type="match status" value="1"/>
</dbReference>
<dbReference type="PANTHER" id="PTHR21666:SF270">
    <property type="entry name" value="MUREIN HYDROLASE ACTIVATOR ENVC"/>
    <property type="match status" value="1"/>
</dbReference>
<dbReference type="InterPro" id="IPR011055">
    <property type="entry name" value="Dup_hybrid_motif"/>
</dbReference>
<sequence length="236" mass="24405">MSLHRATADSITTPADLGINSPARGAGRHRVAKTRRTALPVRIGAIAAFAGAIGLAGATAGEVAAKPSSPITLPEGVDLPENLQVPKNLPPDVDSALRGLLPRIGPGQGHAVKPVSGTVTSTYGGRWGSHHDGVDIANKTGTPVYAVTDGVVLEAGPASGYGQWIRVRQDDGTTGIFGHVEKIFVHAGEKVKAGEKIGTVGSRGNSTGPHLHYEVWNSAGNPINPQAWLKRRGVQP</sequence>
<dbReference type="Pfam" id="PF01551">
    <property type="entry name" value="Peptidase_M23"/>
    <property type="match status" value="1"/>
</dbReference>
<comment type="caution">
    <text evidence="3">The sequence shown here is derived from an EMBL/GenBank/DDBJ whole genome shotgun (WGS) entry which is preliminary data.</text>
</comment>
<dbReference type="CDD" id="cd12797">
    <property type="entry name" value="M23_peptidase"/>
    <property type="match status" value="1"/>
</dbReference>
<dbReference type="InterPro" id="IPR050570">
    <property type="entry name" value="Cell_wall_metabolism_enzyme"/>
</dbReference>
<name>A0ABS9INM4_9ACTN</name>